<keyword evidence="3" id="KW-1185">Reference proteome</keyword>
<dbReference type="STRING" id="1122155.SAMN02745158_01151"/>
<protein>
    <submittedName>
        <fullName evidence="2">Dipicolinate synthase subunit A</fullName>
    </submittedName>
</protein>
<dbReference type="SUPFAM" id="SSF51735">
    <property type="entry name" value="NAD(P)-binding Rossmann-fold domains"/>
    <property type="match status" value="1"/>
</dbReference>
<dbReference type="Gene3D" id="3.40.50.720">
    <property type="entry name" value="NAD(P)-binding Rossmann-like Domain"/>
    <property type="match status" value="1"/>
</dbReference>
<dbReference type="InterPro" id="IPR036291">
    <property type="entry name" value="NAD(P)-bd_dom_sf"/>
</dbReference>
<reference evidence="2 3" key="1">
    <citation type="submission" date="2016-11" db="EMBL/GenBank/DDBJ databases">
        <authorList>
            <person name="Jaros S."/>
            <person name="Januszkiewicz K."/>
            <person name="Wedrychowicz H."/>
        </authorList>
    </citation>
    <scope>NUCLEOTIDE SEQUENCE [LARGE SCALE GENOMIC DNA]</scope>
    <source>
        <strain evidence="2 3">DSM 17459</strain>
    </source>
</reference>
<organism evidence="2 3">
    <name type="scientific">Lactonifactor longoviformis DSM 17459</name>
    <dbReference type="NCBI Taxonomy" id="1122155"/>
    <lineage>
        <taxon>Bacteria</taxon>
        <taxon>Bacillati</taxon>
        <taxon>Bacillota</taxon>
        <taxon>Clostridia</taxon>
        <taxon>Eubacteriales</taxon>
        <taxon>Clostridiaceae</taxon>
        <taxon>Lactonifactor</taxon>
    </lineage>
</organism>
<dbReference type="EMBL" id="FQVI01000004">
    <property type="protein sequence ID" value="SHE66494.1"/>
    <property type="molecule type" value="Genomic_DNA"/>
</dbReference>
<accession>A0A1M4VBW8</accession>
<name>A0A1M4VBW8_9CLOT</name>
<evidence type="ECO:0000259" key="1">
    <source>
        <dbReference type="Pfam" id="PF16924"/>
    </source>
</evidence>
<feature type="domain" description="Dipicolinate synthase subunit A N-terminal" evidence="1">
    <location>
        <begin position="8"/>
        <end position="120"/>
    </location>
</feature>
<dbReference type="AlphaFoldDB" id="A0A1M4VBW8"/>
<proteinExistence type="predicted"/>
<dbReference type="Pfam" id="PF16924">
    <property type="entry name" value="DpaA_N"/>
    <property type="match status" value="1"/>
</dbReference>
<evidence type="ECO:0000313" key="2">
    <source>
        <dbReference type="EMBL" id="SHE66494.1"/>
    </source>
</evidence>
<gene>
    <name evidence="2" type="ORF">SAMN02745158_01151</name>
</gene>
<dbReference type="OrthoDB" id="8840764at2"/>
<sequence length="293" mass="31651">MTPERYDFGFVGGDMRQVYCARILADKGYRICAYGLPECADSVRRADSLDSLAGGSRAIVGPIPLTKNQKDVFSTSGALPPALGELCRVMKKGQCLYAGCIPQTFREKVKGKGADIYDFMEDEALTLYNTIATAEGAIAEAISNSPENLGHSSCLVLGYGRCARTLCAYLKGMFCHVTVCARRPEARAMASIISDDTISPEELNKYMGQYSFIFNTVPCRMIDRSLLEKMSDRGVIIDLASAPGGVDYEAARELNRKACLCLGLPGKYAPGSSGKMIAETLIQLTLSKEGAVI</sequence>
<dbReference type="RefSeq" id="WP_072849802.1">
    <property type="nucleotide sequence ID" value="NZ_FQVI01000004.1"/>
</dbReference>
<dbReference type="Proteomes" id="UP000184245">
    <property type="component" value="Unassembled WGS sequence"/>
</dbReference>
<dbReference type="InterPro" id="IPR031629">
    <property type="entry name" value="DpaA_N"/>
</dbReference>
<evidence type="ECO:0000313" key="3">
    <source>
        <dbReference type="Proteomes" id="UP000184245"/>
    </source>
</evidence>